<dbReference type="EMBL" id="GEDG01010467">
    <property type="protein sequence ID" value="JAP28107.1"/>
    <property type="molecule type" value="Transcribed_RNA"/>
</dbReference>
<proteinExistence type="predicted"/>
<name>A0A0V0I859_SOLCH</name>
<dbReference type="AlphaFoldDB" id="A0A0V0I859"/>
<reference evidence="1" key="1">
    <citation type="submission" date="2015-12" db="EMBL/GenBank/DDBJ databases">
        <title>Gene expression during late stages of embryo sac development: a critical building block for successful pollen-pistil interactions.</title>
        <authorList>
            <person name="Liu Y."/>
            <person name="Joly V."/>
            <person name="Sabar M."/>
            <person name="Matton D.P."/>
        </authorList>
    </citation>
    <scope>NUCLEOTIDE SEQUENCE</scope>
</reference>
<sequence>MRFYEFMLRSLMLLLSSWISFFFSFTTVLRLACVHYDNYRGISYLPPEQKPNKEKKNCYHLHYLY</sequence>
<accession>A0A0V0I859</accession>
<protein>
    <submittedName>
        <fullName evidence="1">Putative ovule protein</fullName>
    </submittedName>
</protein>
<evidence type="ECO:0000313" key="1">
    <source>
        <dbReference type="EMBL" id="JAP28107.1"/>
    </source>
</evidence>
<organism evidence="1">
    <name type="scientific">Solanum chacoense</name>
    <name type="common">Chaco potato</name>
    <dbReference type="NCBI Taxonomy" id="4108"/>
    <lineage>
        <taxon>Eukaryota</taxon>
        <taxon>Viridiplantae</taxon>
        <taxon>Streptophyta</taxon>
        <taxon>Embryophyta</taxon>
        <taxon>Tracheophyta</taxon>
        <taxon>Spermatophyta</taxon>
        <taxon>Magnoliopsida</taxon>
        <taxon>eudicotyledons</taxon>
        <taxon>Gunneridae</taxon>
        <taxon>Pentapetalae</taxon>
        <taxon>asterids</taxon>
        <taxon>lamiids</taxon>
        <taxon>Solanales</taxon>
        <taxon>Solanaceae</taxon>
        <taxon>Solanoideae</taxon>
        <taxon>Solaneae</taxon>
        <taxon>Solanum</taxon>
    </lineage>
</organism>